<name>A0A6M4AS82_9SPHN</name>
<dbReference type="EMBL" id="CP053015">
    <property type="protein sequence ID" value="QJQ31917.1"/>
    <property type="molecule type" value="Genomic_DNA"/>
</dbReference>
<accession>A0A6M4AS82</accession>
<dbReference type="Pfam" id="PF12096">
    <property type="entry name" value="DUF3572"/>
    <property type="match status" value="1"/>
</dbReference>
<evidence type="ECO:0000313" key="1">
    <source>
        <dbReference type="EMBL" id="QJQ31917.1"/>
    </source>
</evidence>
<reference evidence="1 2" key="1">
    <citation type="submission" date="2020-01" db="EMBL/GenBank/DDBJ databases">
        <title>Sphingomonas sp. strain CSW-10.</title>
        <authorList>
            <person name="Chen W.-M."/>
        </authorList>
    </citation>
    <scope>NUCLEOTIDE SEQUENCE [LARGE SCALE GENOMIC DNA]</scope>
    <source>
        <strain evidence="1 2">CSW-10</strain>
    </source>
</reference>
<sequence length="93" mass="9543">MLSDDRGKTSETDASVVLLGALAWVCAEDDRAHRFLALTGIDVGELRARATEPAILAAVGQFLADHEPDLIACADALSLAPATLAAAAGRLTG</sequence>
<organism evidence="1 2">
    <name type="scientific">Sphingomonas lacunae</name>
    <dbReference type="NCBI Taxonomy" id="2698828"/>
    <lineage>
        <taxon>Bacteria</taxon>
        <taxon>Pseudomonadati</taxon>
        <taxon>Pseudomonadota</taxon>
        <taxon>Alphaproteobacteria</taxon>
        <taxon>Sphingomonadales</taxon>
        <taxon>Sphingomonadaceae</taxon>
        <taxon>Sphingomonas</taxon>
    </lineage>
</organism>
<dbReference type="InterPro" id="IPR021955">
    <property type="entry name" value="DUF3572"/>
</dbReference>
<dbReference type="RefSeq" id="WP_169944519.1">
    <property type="nucleotide sequence ID" value="NZ_CP053015.1"/>
</dbReference>
<gene>
    <name evidence="1" type="ORF">GV829_05175</name>
</gene>
<protein>
    <submittedName>
        <fullName evidence="1">DUF3572 family protein</fullName>
    </submittedName>
</protein>
<dbReference type="AlphaFoldDB" id="A0A6M4AS82"/>
<evidence type="ECO:0000313" key="2">
    <source>
        <dbReference type="Proteomes" id="UP000503018"/>
    </source>
</evidence>
<dbReference type="Proteomes" id="UP000503018">
    <property type="component" value="Chromosome"/>
</dbReference>
<keyword evidence="2" id="KW-1185">Reference proteome</keyword>
<dbReference type="KEGG" id="slan:GV829_05175"/>
<proteinExistence type="predicted"/>